<dbReference type="InterPro" id="IPR025877">
    <property type="entry name" value="MobA-like_NTP_Trfase"/>
</dbReference>
<gene>
    <name evidence="9" type="ORF">ARC78_06440</name>
</gene>
<dbReference type="RefSeq" id="WP_054656891.1">
    <property type="nucleotide sequence ID" value="NZ_BAZI01000005.1"/>
</dbReference>
<evidence type="ECO:0000256" key="3">
    <source>
        <dbReference type="ARBA" id="ARBA00022723"/>
    </source>
</evidence>
<comment type="caution">
    <text evidence="9">The sequence shown here is derived from an EMBL/GenBank/DDBJ whole genome shotgun (WGS) entry which is preliminary data.</text>
</comment>
<keyword evidence="6" id="KW-0342">GTP-binding</keyword>
<dbReference type="PANTHER" id="PTHR19136">
    <property type="entry name" value="MOLYBDENUM COFACTOR GUANYLYLTRANSFERASE"/>
    <property type="match status" value="1"/>
</dbReference>
<evidence type="ECO:0000259" key="8">
    <source>
        <dbReference type="Pfam" id="PF12804"/>
    </source>
</evidence>
<reference evidence="9 10" key="1">
    <citation type="submission" date="2015-10" db="EMBL/GenBank/DDBJ databases">
        <title>Genome sequencing and analysis of members of genus Stenotrophomonas.</title>
        <authorList>
            <person name="Patil P.P."/>
            <person name="Midha S."/>
            <person name="Patil P.B."/>
        </authorList>
    </citation>
    <scope>NUCLEOTIDE SEQUENCE [LARGE SCALE GENOMIC DNA]</scope>
    <source>
        <strain evidence="9 10">JCM 9942</strain>
    </source>
</reference>
<dbReference type="Proteomes" id="UP000050836">
    <property type="component" value="Unassembled WGS sequence"/>
</dbReference>
<dbReference type="GO" id="GO:1902758">
    <property type="term" value="P:bis(molybdopterin guanine dinucleotide)molybdenum biosynthetic process"/>
    <property type="evidence" value="ECO:0007669"/>
    <property type="project" value="TreeGrafter"/>
</dbReference>
<keyword evidence="10" id="KW-1185">Reference proteome</keyword>
<dbReference type="PANTHER" id="PTHR19136:SF81">
    <property type="entry name" value="MOLYBDENUM COFACTOR GUANYLYLTRANSFERASE"/>
    <property type="match status" value="1"/>
</dbReference>
<evidence type="ECO:0000256" key="1">
    <source>
        <dbReference type="ARBA" id="ARBA00022490"/>
    </source>
</evidence>
<feature type="domain" description="MobA-like NTP transferase" evidence="8">
    <location>
        <begin position="12"/>
        <end position="152"/>
    </location>
</feature>
<dbReference type="Gene3D" id="3.90.550.10">
    <property type="entry name" value="Spore Coat Polysaccharide Biosynthesis Protein SpsA, Chain A"/>
    <property type="match status" value="1"/>
</dbReference>
<keyword evidence="2" id="KW-0808">Transferase</keyword>
<accession>A0A0R0AGH7</accession>
<dbReference type="InterPro" id="IPR013482">
    <property type="entry name" value="Molybde_CF_guanTrfase"/>
</dbReference>
<dbReference type="InterPro" id="IPR029044">
    <property type="entry name" value="Nucleotide-diphossugar_trans"/>
</dbReference>
<keyword evidence="7" id="KW-0501">Molybdenum cofactor biosynthesis</keyword>
<evidence type="ECO:0000256" key="7">
    <source>
        <dbReference type="ARBA" id="ARBA00023150"/>
    </source>
</evidence>
<dbReference type="GO" id="GO:0005525">
    <property type="term" value="F:GTP binding"/>
    <property type="evidence" value="ECO:0007669"/>
    <property type="project" value="UniProtKB-KW"/>
</dbReference>
<dbReference type="OrthoDB" id="9788394at2"/>
<evidence type="ECO:0000256" key="5">
    <source>
        <dbReference type="ARBA" id="ARBA00022842"/>
    </source>
</evidence>
<dbReference type="EMBL" id="LLXS01000010">
    <property type="protein sequence ID" value="KRG43957.1"/>
    <property type="molecule type" value="Genomic_DNA"/>
</dbReference>
<evidence type="ECO:0000256" key="4">
    <source>
        <dbReference type="ARBA" id="ARBA00022741"/>
    </source>
</evidence>
<dbReference type="CDD" id="cd02503">
    <property type="entry name" value="MobA"/>
    <property type="match status" value="1"/>
</dbReference>
<evidence type="ECO:0000313" key="10">
    <source>
        <dbReference type="Proteomes" id="UP000050836"/>
    </source>
</evidence>
<keyword evidence="1" id="KW-0963">Cytoplasm</keyword>
<protein>
    <submittedName>
        <fullName evidence="9">Molybdopterin-guanine dinucleotide biosynthesis protein MobA</fullName>
    </submittedName>
</protein>
<evidence type="ECO:0000256" key="6">
    <source>
        <dbReference type="ARBA" id="ARBA00023134"/>
    </source>
</evidence>
<evidence type="ECO:0000256" key="2">
    <source>
        <dbReference type="ARBA" id="ARBA00022679"/>
    </source>
</evidence>
<dbReference type="Pfam" id="PF12804">
    <property type="entry name" value="NTP_transf_3"/>
    <property type="match status" value="1"/>
</dbReference>
<sequence length="187" mass="20164">MNTRTESSLLAGIVLAGGLSSRMGQDKARLLWRGRPLLTHMCGLLEQSGARPVRVSGDYPDFDAVPDKLPGCGPLGGLYSVLPILDDGPAWVVPVDMPRLNKALLGRLRDAGPAPCVIFQGQPLPMRLNIDDACRKVVASMVQQREGPRSLHALQARLGVLELPLSDDVAPWLVNCNTPAQWEEVAS</sequence>
<organism evidence="9 10">
    <name type="scientific">Stenotrophomonas pictorum JCM 9942</name>
    <dbReference type="NCBI Taxonomy" id="1236960"/>
    <lineage>
        <taxon>Bacteria</taxon>
        <taxon>Pseudomonadati</taxon>
        <taxon>Pseudomonadota</taxon>
        <taxon>Gammaproteobacteria</taxon>
        <taxon>Lysobacterales</taxon>
        <taxon>Lysobacteraceae</taxon>
        <taxon>Stenotrophomonas</taxon>
    </lineage>
</organism>
<evidence type="ECO:0000313" key="9">
    <source>
        <dbReference type="EMBL" id="KRG43957.1"/>
    </source>
</evidence>
<proteinExistence type="predicted"/>
<dbReference type="GO" id="GO:0046872">
    <property type="term" value="F:metal ion binding"/>
    <property type="evidence" value="ECO:0007669"/>
    <property type="project" value="UniProtKB-KW"/>
</dbReference>
<dbReference type="SUPFAM" id="SSF53448">
    <property type="entry name" value="Nucleotide-diphospho-sugar transferases"/>
    <property type="match status" value="1"/>
</dbReference>
<keyword evidence="4" id="KW-0547">Nucleotide-binding</keyword>
<dbReference type="GO" id="GO:0016779">
    <property type="term" value="F:nucleotidyltransferase activity"/>
    <property type="evidence" value="ECO:0007669"/>
    <property type="project" value="TreeGrafter"/>
</dbReference>
<keyword evidence="5" id="KW-0460">Magnesium</keyword>
<name>A0A0R0AGH7_9GAMM</name>
<keyword evidence="3" id="KW-0479">Metal-binding</keyword>
<dbReference type="AlphaFoldDB" id="A0A0R0AGH7"/>